<dbReference type="SUPFAM" id="SSF51126">
    <property type="entry name" value="Pectin lyase-like"/>
    <property type="match status" value="1"/>
</dbReference>
<dbReference type="SMART" id="SM00710">
    <property type="entry name" value="PbH1"/>
    <property type="match status" value="3"/>
</dbReference>
<proteinExistence type="predicted"/>
<gene>
    <name evidence="1" type="ORF">LCGC14_0776720</name>
</gene>
<comment type="caution">
    <text evidence="1">The sequence shown here is derived from an EMBL/GenBank/DDBJ whole genome shotgun (WGS) entry which is preliminary data.</text>
</comment>
<dbReference type="InterPro" id="IPR011050">
    <property type="entry name" value="Pectin_lyase_fold/virulence"/>
</dbReference>
<organism evidence="1">
    <name type="scientific">marine sediment metagenome</name>
    <dbReference type="NCBI Taxonomy" id="412755"/>
    <lineage>
        <taxon>unclassified sequences</taxon>
        <taxon>metagenomes</taxon>
        <taxon>ecological metagenomes</taxon>
    </lineage>
</organism>
<name>A0A0F9T3P7_9ZZZZ</name>
<dbReference type="EMBL" id="LAZR01001987">
    <property type="protein sequence ID" value="KKN36128.1"/>
    <property type="molecule type" value="Genomic_DNA"/>
</dbReference>
<evidence type="ECO:0000313" key="1">
    <source>
        <dbReference type="EMBL" id="KKN36128.1"/>
    </source>
</evidence>
<reference evidence="1" key="1">
    <citation type="journal article" date="2015" name="Nature">
        <title>Complex archaea that bridge the gap between prokaryotes and eukaryotes.</title>
        <authorList>
            <person name="Spang A."/>
            <person name="Saw J.H."/>
            <person name="Jorgensen S.L."/>
            <person name="Zaremba-Niedzwiedzka K."/>
            <person name="Martijn J."/>
            <person name="Lind A.E."/>
            <person name="van Eijk R."/>
            <person name="Schleper C."/>
            <person name="Guy L."/>
            <person name="Ettema T.J."/>
        </authorList>
    </citation>
    <scope>NUCLEOTIDE SEQUENCE</scope>
</reference>
<dbReference type="AlphaFoldDB" id="A0A0F9T3P7"/>
<sequence length="568" mass="59488">MRNKLAIAALLAFLAVPLWAQTVRPTRVSQLRLTQLTTAQEGGMTLVEGDIWENITIGCIRYRLASSTVCIAEAGSAASGAVLLNPTGSQAILDFNLLLPLLNSTRWVDGTKFTTLAAAIANCPTSGCTVIDNREGAVSISTDIFASANGPVRLLLGNIAYTLSATQNPPNGTTIIGTMRSGGTLGEGTTFIPSTTSLVMFSANNPGGFFQFYIDSVAFQAANLSAPNTNIAFQFTQLNSATFTNLEFNHIDQAFSFDRVRQVSISHNHSFQDTRIGFIGDTTGADHSFEINLNDWTHLPAVTRVDTDPFLILERAVNVHISNLSIQSLGGIADAIEIRNDSQGISIENSTIVNPVRGIELIRNTVGAATGSPLVTRISNVMVDLATQRCVSIQNLTIHVNIDQLTCTSLGASTDGVVIETGTVGVQISDSTFQDVQSGRSGVLVEANTNEFSVTDSVFTVASGGIGINIAAGTSGGFIISGNLFTGAGTKISDNSTGTSKIIAGNTAPPSAPVNNEILQLGPTTFANLGTPINGSFRFCSDCTIANPCAAAGTGALAKRLNGVWVCN</sequence>
<accession>A0A0F9T3P7</accession>
<dbReference type="InterPro" id="IPR006626">
    <property type="entry name" value="PbH1"/>
</dbReference>
<protein>
    <recommendedName>
        <fullName evidence="2">Right handed beta helix domain-containing protein</fullName>
    </recommendedName>
</protein>
<evidence type="ECO:0008006" key="2">
    <source>
        <dbReference type="Google" id="ProtNLM"/>
    </source>
</evidence>